<keyword evidence="6" id="KW-0812">Transmembrane</keyword>
<evidence type="ECO:0000256" key="5">
    <source>
        <dbReference type="ARBA" id="ARBA00022519"/>
    </source>
</evidence>
<comment type="subcellular location">
    <subcellularLocation>
        <location evidence="1">Cell inner membrane</location>
        <topology evidence="1">Single-pass membrane protein</topology>
    </subcellularLocation>
</comment>
<dbReference type="InterPro" id="IPR045584">
    <property type="entry name" value="Pilin-like"/>
</dbReference>
<feature type="domain" description="General secretion pathway GspH" evidence="11">
    <location>
        <begin position="42"/>
        <end position="156"/>
    </location>
</feature>
<dbReference type="EMBL" id="CACSIK010000003">
    <property type="protein sequence ID" value="CAA0109419.1"/>
    <property type="molecule type" value="Genomic_DNA"/>
</dbReference>
<evidence type="ECO:0000313" key="15">
    <source>
        <dbReference type="Proteomes" id="UP000439591"/>
    </source>
</evidence>
<reference evidence="14 15" key="1">
    <citation type="submission" date="2019-11" db="EMBL/GenBank/DDBJ databases">
        <authorList>
            <person name="Holert J."/>
        </authorList>
    </citation>
    <scope>NUCLEOTIDE SEQUENCE [LARGE SCALE GENOMIC DNA]</scope>
    <source>
        <strain evidence="13">BC3_2A</strain>
        <strain evidence="12">SB11_1A</strain>
    </source>
</reference>
<proteinExistence type="inferred from homology"/>
<protein>
    <recommendedName>
        <fullName evidence="2">Type II secretion system protein H</fullName>
    </recommendedName>
    <alternativeName>
        <fullName evidence="10">General secretion pathway protein H</fullName>
    </alternativeName>
</protein>
<keyword evidence="8" id="KW-0472">Membrane</keyword>
<keyword evidence="14" id="KW-1185">Reference proteome</keyword>
<evidence type="ECO:0000256" key="1">
    <source>
        <dbReference type="ARBA" id="ARBA00004377"/>
    </source>
</evidence>
<dbReference type="SUPFAM" id="SSF54523">
    <property type="entry name" value="Pili subunits"/>
    <property type="match status" value="1"/>
</dbReference>
<evidence type="ECO:0000256" key="7">
    <source>
        <dbReference type="ARBA" id="ARBA00022989"/>
    </source>
</evidence>
<organism evidence="12 14">
    <name type="scientific">Zhongshania aliphaticivorans</name>
    <dbReference type="NCBI Taxonomy" id="1470434"/>
    <lineage>
        <taxon>Bacteria</taxon>
        <taxon>Pseudomonadati</taxon>
        <taxon>Pseudomonadota</taxon>
        <taxon>Gammaproteobacteria</taxon>
        <taxon>Cellvibrionales</taxon>
        <taxon>Spongiibacteraceae</taxon>
        <taxon>Zhongshania</taxon>
    </lineage>
</organism>
<evidence type="ECO:0000256" key="10">
    <source>
        <dbReference type="ARBA" id="ARBA00030775"/>
    </source>
</evidence>
<evidence type="ECO:0000256" key="9">
    <source>
        <dbReference type="ARBA" id="ARBA00025772"/>
    </source>
</evidence>
<dbReference type="Gene3D" id="3.55.40.10">
    <property type="entry name" value="minor pseudopilin epsh domain"/>
    <property type="match status" value="1"/>
</dbReference>
<accession>A0A5S9PXP5</accession>
<keyword evidence="5" id="KW-0997">Cell inner membrane</keyword>
<dbReference type="Proteomes" id="UP000435877">
    <property type="component" value="Unassembled WGS sequence"/>
</dbReference>
<keyword evidence="3" id="KW-1003">Cell membrane</keyword>
<comment type="similarity">
    <text evidence="9">Belongs to the GSP H family.</text>
</comment>
<evidence type="ECO:0000313" key="12">
    <source>
        <dbReference type="EMBL" id="CAA0109419.1"/>
    </source>
</evidence>
<dbReference type="Proteomes" id="UP000439591">
    <property type="component" value="Unassembled WGS sequence"/>
</dbReference>
<keyword evidence="4" id="KW-0488">Methylation</keyword>
<keyword evidence="7" id="KW-1133">Transmembrane helix</keyword>
<evidence type="ECO:0000256" key="8">
    <source>
        <dbReference type="ARBA" id="ARBA00023136"/>
    </source>
</evidence>
<gene>
    <name evidence="12" type="ORF">IHBHHGIJ_03091</name>
    <name evidence="13" type="ORF">KFEGEMFD_03304</name>
</gene>
<evidence type="ECO:0000256" key="4">
    <source>
        <dbReference type="ARBA" id="ARBA00022481"/>
    </source>
</evidence>
<sequence>MKILGMTLIELISTLAVSAVLSLVAIPSLYQTLQQHRLKASAHTLFQALNSARASAVIRNQHVTVWNNDGDWTADVEIFIDDNENGERDSGELLLHRSADHSSINISGNRWVADYIKFHSDGSAHTANGAFQVGTITFCSEDLADTAYQIVLSIGGRLRMVKTTIEEC</sequence>
<evidence type="ECO:0000256" key="6">
    <source>
        <dbReference type="ARBA" id="ARBA00022692"/>
    </source>
</evidence>
<evidence type="ECO:0000313" key="14">
    <source>
        <dbReference type="Proteomes" id="UP000435877"/>
    </source>
</evidence>
<dbReference type="InterPro" id="IPR022346">
    <property type="entry name" value="T2SS_GspH"/>
</dbReference>
<evidence type="ECO:0000256" key="2">
    <source>
        <dbReference type="ARBA" id="ARBA00021549"/>
    </source>
</evidence>
<dbReference type="EMBL" id="CACSIM010000006">
    <property type="protein sequence ID" value="CAA0117641.1"/>
    <property type="molecule type" value="Genomic_DNA"/>
</dbReference>
<evidence type="ECO:0000256" key="3">
    <source>
        <dbReference type="ARBA" id="ARBA00022475"/>
    </source>
</evidence>
<evidence type="ECO:0000313" key="13">
    <source>
        <dbReference type="EMBL" id="CAA0117641.1"/>
    </source>
</evidence>
<name>A0A5S9PXP5_9GAMM</name>
<dbReference type="Pfam" id="PF12019">
    <property type="entry name" value="GspH"/>
    <property type="match status" value="1"/>
</dbReference>
<dbReference type="GO" id="GO:0015627">
    <property type="term" value="C:type II protein secretion system complex"/>
    <property type="evidence" value="ECO:0007669"/>
    <property type="project" value="InterPro"/>
</dbReference>
<dbReference type="GO" id="GO:0005886">
    <property type="term" value="C:plasma membrane"/>
    <property type="evidence" value="ECO:0007669"/>
    <property type="project" value="UniProtKB-SubCell"/>
</dbReference>
<dbReference type="GO" id="GO:0015628">
    <property type="term" value="P:protein secretion by the type II secretion system"/>
    <property type="evidence" value="ECO:0007669"/>
    <property type="project" value="InterPro"/>
</dbReference>
<evidence type="ECO:0000259" key="11">
    <source>
        <dbReference type="Pfam" id="PF12019"/>
    </source>
</evidence>
<dbReference type="AlphaFoldDB" id="A0A5S9PXP5"/>